<proteinExistence type="predicted"/>
<reference evidence="1" key="1">
    <citation type="submission" date="2022-10" db="EMBL/GenBank/DDBJ databases">
        <title>Mechanism of multi-heavy metal repair in Cytobacillus Firmus M7.</title>
        <authorList>
            <person name="Li X."/>
            <person name="Yu C."/>
        </authorList>
    </citation>
    <scope>NUCLEOTIDE SEQUENCE</scope>
    <source>
        <strain evidence="1">M7</strain>
    </source>
</reference>
<dbReference type="EMBL" id="CP107027">
    <property type="protein sequence ID" value="UYG96225.1"/>
    <property type="molecule type" value="Genomic_DNA"/>
</dbReference>
<evidence type="ECO:0000313" key="2">
    <source>
        <dbReference type="Proteomes" id="UP001163104"/>
    </source>
</evidence>
<accession>A0AA46PRG5</accession>
<evidence type="ECO:0000313" key="1">
    <source>
        <dbReference type="EMBL" id="UYG96225.1"/>
    </source>
</evidence>
<name>A0AA46PRG5_CYTFI</name>
<dbReference type="AlphaFoldDB" id="A0AA46PRG5"/>
<gene>
    <name evidence="1" type="ORF">OD459_04125</name>
</gene>
<sequence length="110" mass="12555">MGNIHNTFGLNKFKTMKETSKGVEFKHVGNGEVIYLLPNKEITIVLNPETVEGNKKLEDKSTGMRHSTVLREFPKREHTGNEPISYGYAYKFLSEDDLDAFLDELNTLSF</sequence>
<dbReference type="RefSeq" id="WP_048008886.1">
    <property type="nucleotide sequence ID" value="NZ_CP098323.1"/>
</dbReference>
<dbReference type="Proteomes" id="UP001163104">
    <property type="component" value="Chromosome"/>
</dbReference>
<protein>
    <submittedName>
        <fullName evidence="1">Uncharacterized protein</fullName>
    </submittedName>
</protein>
<organism evidence="1 2">
    <name type="scientific">Cytobacillus firmus</name>
    <name type="common">Bacillus firmus</name>
    <dbReference type="NCBI Taxonomy" id="1399"/>
    <lineage>
        <taxon>Bacteria</taxon>
        <taxon>Bacillati</taxon>
        <taxon>Bacillota</taxon>
        <taxon>Bacilli</taxon>
        <taxon>Bacillales</taxon>
        <taxon>Bacillaceae</taxon>
        <taxon>Cytobacillus</taxon>
    </lineage>
</organism>